<dbReference type="InterPro" id="IPR000672">
    <property type="entry name" value="THF_DH/CycHdrlase"/>
</dbReference>
<protein>
    <recommendedName>
        <fullName evidence="1">methenyltetrahydrofolate cyclohydrolase</fullName>
        <ecNumber evidence="1">3.5.4.9</ecNumber>
    </recommendedName>
</protein>
<evidence type="ECO:0000313" key="5">
    <source>
        <dbReference type="EMBL" id="TET82130.1"/>
    </source>
</evidence>
<dbReference type="EMBL" id="SOIP01000162">
    <property type="protein sequence ID" value="TET82130.1"/>
    <property type="molecule type" value="Genomic_DNA"/>
</dbReference>
<keyword evidence="3" id="KW-0560">Oxidoreductase</keyword>
<dbReference type="Gene3D" id="3.40.50.10860">
    <property type="entry name" value="Leucine Dehydrogenase, chain A, domain 1"/>
    <property type="match status" value="1"/>
</dbReference>
<dbReference type="SUPFAM" id="SSF51735">
    <property type="entry name" value="NAD(P)-binding Rossmann-fold domains"/>
    <property type="match status" value="1"/>
</dbReference>
<gene>
    <name evidence="5" type="ORF">E3J38_02690</name>
</gene>
<dbReference type="GO" id="GO:0035999">
    <property type="term" value="P:tetrahydrofolate interconversion"/>
    <property type="evidence" value="ECO:0007669"/>
    <property type="project" value="TreeGrafter"/>
</dbReference>
<dbReference type="Pfam" id="PF02882">
    <property type="entry name" value="THF_DHG_CYH_C"/>
    <property type="match status" value="1"/>
</dbReference>
<feature type="domain" description="Tetrahydrofolate dehydrogenase/cyclohydrolase NAD(P)-binding" evidence="4">
    <location>
        <begin position="1"/>
        <end position="56"/>
    </location>
</feature>
<evidence type="ECO:0000256" key="1">
    <source>
        <dbReference type="ARBA" id="ARBA00012776"/>
    </source>
</evidence>
<name>A0A523XS54_UNCT6</name>
<dbReference type="PRINTS" id="PR00085">
    <property type="entry name" value="THFDHDRGNASE"/>
</dbReference>
<evidence type="ECO:0000259" key="4">
    <source>
        <dbReference type="Pfam" id="PF02882"/>
    </source>
</evidence>
<dbReference type="InterPro" id="IPR036291">
    <property type="entry name" value="NAD(P)-bd_dom_sf"/>
</dbReference>
<organism evidence="5 6">
    <name type="scientific">candidate division TA06 bacterium</name>
    <dbReference type="NCBI Taxonomy" id="2250710"/>
    <lineage>
        <taxon>Bacteria</taxon>
        <taxon>Bacteria division TA06</taxon>
    </lineage>
</organism>
<dbReference type="InterPro" id="IPR020631">
    <property type="entry name" value="THF_DH/CycHdrlase_NAD-bd_dom"/>
</dbReference>
<dbReference type="GO" id="GO:0005829">
    <property type="term" value="C:cytosol"/>
    <property type="evidence" value="ECO:0007669"/>
    <property type="project" value="TreeGrafter"/>
</dbReference>
<evidence type="ECO:0000256" key="3">
    <source>
        <dbReference type="ARBA" id="ARBA00023002"/>
    </source>
</evidence>
<accession>A0A523XS54</accession>
<dbReference type="EC" id="3.5.4.9" evidence="1"/>
<comment type="caution">
    <text evidence="5">The sequence shown here is derived from an EMBL/GenBank/DDBJ whole genome shotgun (WGS) entry which is preliminary data.</text>
</comment>
<dbReference type="PANTHER" id="PTHR48099">
    <property type="entry name" value="C-1-TETRAHYDROFOLATE SYNTHASE, CYTOPLASMIC-RELATED"/>
    <property type="match status" value="1"/>
</dbReference>
<dbReference type="GO" id="GO:0004477">
    <property type="term" value="F:methenyltetrahydrofolate cyclohydrolase activity"/>
    <property type="evidence" value="ECO:0007669"/>
    <property type="project" value="UniProtKB-EC"/>
</dbReference>
<dbReference type="InterPro" id="IPR020867">
    <property type="entry name" value="THF_DH/CycHdrlase_CS"/>
</dbReference>
<dbReference type="Gene3D" id="3.40.50.720">
    <property type="entry name" value="NAD(P)-binding Rossmann-like Domain"/>
    <property type="match status" value="1"/>
</dbReference>
<dbReference type="AlphaFoldDB" id="A0A523XS54"/>
<dbReference type="GO" id="GO:0004488">
    <property type="term" value="F:methylenetetrahydrofolate dehydrogenase (NADP+) activity"/>
    <property type="evidence" value="ECO:0007669"/>
    <property type="project" value="InterPro"/>
</dbReference>
<dbReference type="PANTHER" id="PTHR48099:SF5">
    <property type="entry name" value="C-1-TETRAHYDROFOLATE SYNTHASE, CYTOPLASMIC"/>
    <property type="match status" value="1"/>
</dbReference>
<reference evidence="5 6" key="1">
    <citation type="submission" date="2019-03" db="EMBL/GenBank/DDBJ databases">
        <title>Metabolic potential of uncultured bacteria and archaea associated with petroleum seepage in deep-sea sediments.</title>
        <authorList>
            <person name="Dong X."/>
            <person name="Hubert C."/>
        </authorList>
    </citation>
    <scope>NUCLEOTIDE SEQUENCE [LARGE SCALE GENOMIC DNA]</scope>
    <source>
        <strain evidence="5">E29_bin36</strain>
    </source>
</reference>
<keyword evidence="2 5" id="KW-0378">Hydrolase</keyword>
<evidence type="ECO:0000256" key="2">
    <source>
        <dbReference type="ARBA" id="ARBA00022801"/>
    </source>
</evidence>
<proteinExistence type="predicted"/>
<evidence type="ECO:0000313" key="6">
    <source>
        <dbReference type="Proteomes" id="UP000315534"/>
    </source>
</evidence>
<feature type="non-terminal residue" evidence="5">
    <location>
        <position position="1"/>
    </location>
</feature>
<sequence>DMVKEGAVVIDVATPHGDVDFENVKKKALWVTPVPGGVGPMTITMLLKNVVAAYSAQIP</sequence>
<dbReference type="PROSITE" id="PS00767">
    <property type="entry name" value="THF_DHG_CYH_2"/>
    <property type="match status" value="1"/>
</dbReference>
<dbReference type="Proteomes" id="UP000315534">
    <property type="component" value="Unassembled WGS sequence"/>
</dbReference>